<keyword evidence="4" id="KW-1185">Reference proteome</keyword>
<protein>
    <recommendedName>
        <fullName evidence="2">DUF4980 domain-containing protein</fullName>
    </recommendedName>
</protein>
<reference evidence="3 4" key="1">
    <citation type="submission" date="2019-08" db="EMBL/GenBank/DDBJ databases">
        <title>Deep-cultivation of Planctomycetes and their phenomic and genomic characterization uncovers novel biology.</title>
        <authorList>
            <person name="Wiegand S."/>
            <person name="Jogler M."/>
            <person name="Boedeker C."/>
            <person name="Pinto D."/>
            <person name="Vollmers J."/>
            <person name="Rivas-Marin E."/>
            <person name="Kohn T."/>
            <person name="Peeters S.H."/>
            <person name="Heuer A."/>
            <person name="Rast P."/>
            <person name="Oberbeckmann S."/>
            <person name="Bunk B."/>
            <person name="Jeske O."/>
            <person name="Meyerdierks A."/>
            <person name="Storesund J.E."/>
            <person name="Kallscheuer N."/>
            <person name="Luecker S."/>
            <person name="Lage O.M."/>
            <person name="Pohl T."/>
            <person name="Merkel B.J."/>
            <person name="Hornburger P."/>
            <person name="Mueller R.-W."/>
            <person name="Bruemmer F."/>
            <person name="Labrenz M."/>
            <person name="Spormann A.M."/>
            <person name="Op den Camp H."/>
            <person name="Overmann J."/>
            <person name="Amann R."/>
            <person name="Jetten M.S.M."/>
            <person name="Mascher T."/>
            <person name="Medema M.H."/>
            <person name="Devos D.P."/>
            <person name="Kaster A.-K."/>
            <person name="Ovreas L."/>
            <person name="Rohde M."/>
            <person name="Galperin M.Y."/>
            <person name="Jogler C."/>
        </authorList>
    </citation>
    <scope>NUCLEOTIDE SEQUENCE [LARGE SCALE GENOMIC DNA]</scope>
    <source>
        <strain evidence="3 4">Pr1d</strain>
    </source>
</reference>
<dbReference type="Proteomes" id="UP000323917">
    <property type="component" value="Chromosome"/>
</dbReference>
<dbReference type="Pfam" id="PF16352">
    <property type="entry name" value="DUF4980"/>
    <property type="match status" value="1"/>
</dbReference>
<keyword evidence="1" id="KW-0732">Signal</keyword>
<feature type="signal peptide" evidence="1">
    <location>
        <begin position="1"/>
        <end position="23"/>
    </location>
</feature>
<organism evidence="3 4">
    <name type="scientific">Bythopirellula goksoeyrii</name>
    <dbReference type="NCBI Taxonomy" id="1400387"/>
    <lineage>
        <taxon>Bacteria</taxon>
        <taxon>Pseudomonadati</taxon>
        <taxon>Planctomycetota</taxon>
        <taxon>Planctomycetia</taxon>
        <taxon>Pirellulales</taxon>
        <taxon>Lacipirellulaceae</taxon>
        <taxon>Bythopirellula</taxon>
    </lineage>
</organism>
<evidence type="ECO:0000256" key="1">
    <source>
        <dbReference type="SAM" id="SignalP"/>
    </source>
</evidence>
<accession>A0A5B9QEE5</accession>
<dbReference type="EMBL" id="CP042913">
    <property type="protein sequence ID" value="QEG37388.1"/>
    <property type="molecule type" value="Genomic_DNA"/>
</dbReference>
<gene>
    <name evidence="3" type="ORF">Pr1d_47310</name>
</gene>
<dbReference type="InterPro" id="IPR032313">
    <property type="entry name" value="DUF4980"/>
</dbReference>
<dbReference type="KEGG" id="bgok:Pr1d_47310"/>
<proteinExistence type="predicted"/>
<feature type="chain" id="PRO_5022843357" description="DUF4980 domain-containing protein" evidence="1">
    <location>
        <begin position="24"/>
        <end position="137"/>
    </location>
</feature>
<dbReference type="RefSeq" id="WP_148075635.1">
    <property type="nucleotide sequence ID" value="NZ_CP042913.1"/>
</dbReference>
<evidence type="ECO:0000313" key="4">
    <source>
        <dbReference type="Proteomes" id="UP000323917"/>
    </source>
</evidence>
<dbReference type="OrthoDB" id="9759709at2"/>
<sequence precursor="true">MSGIRKTLLITAFVAVCAIRSFAAQREFTFDRKYLNLPVQNEAPECLVSLEVEGEKVREFTINIAPGEPDYRVYLELKEFAGKKGKLIASKISNDQMKGFKAAHQDDTFPGEDELNVKGGSAHIKELTIHEMKSIWD</sequence>
<feature type="domain" description="DUF4980" evidence="2">
    <location>
        <begin position="31"/>
        <end position="99"/>
    </location>
</feature>
<evidence type="ECO:0000313" key="3">
    <source>
        <dbReference type="EMBL" id="QEG37388.1"/>
    </source>
</evidence>
<dbReference type="AlphaFoldDB" id="A0A5B9QEE5"/>
<name>A0A5B9QEE5_9BACT</name>
<evidence type="ECO:0000259" key="2">
    <source>
        <dbReference type="Pfam" id="PF16352"/>
    </source>
</evidence>